<sequence>MAYQFDQGAVQAALDAAKQDFAEGDVQTLVQRGMTTRSTERSLLAECVAITVQDNKVCVELPLGLGTHCIPIPLTIPNGEAGSACLTICTTWGLPTGVKVSVIIAGITVVSETFGKC</sequence>
<organism evidence="1 2">
    <name type="scientific">Jiella pacifica</name>
    <dbReference type="NCBI Taxonomy" id="2696469"/>
    <lineage>
        <taxon>Bacteria</taxon>
        <taxon>Pseudomonadati</taxon>
        <taxon>Pseudomonadota</taxon>
        <taxon>Alphaproteobacteria</taxon>
        <taxon>Hyphomicrobiales</taxon>
        <taxon>Aurantimonadaceae</taxon>
        <taxon>Jiella</taxon>
    </lineage>
</organism>
<name>A0A6N9T0E2_9HYPH</name>
<keyword evidence="2" id="KW-1185">Reference proteome</keyword>
<comment type="caution">
    <text evidence="1">The sequence shown here is derived from an EMBL/GenBank/DDBJ whole genome shotgun (WGS) entry which is preliminary data.</text>
</comment>
<dbReference type="EMBL" id="JAAAMG010000002">
    <property type="protein sequence ID" value="NDW03516.1"/>
    <property type="molecule type" value="Genomic_DNA"/>
</dbReference>
<evidence type="ECO:0000313" key="2">
    <source>
        <dbReference type="Proteomes" id="UP000469011"/>
    </source>
</evidence>
<gene>
    <name evidence="1" type="ORF">GTK09_03670</name>
</gene>
<dbReference type="Proteomes" id="UP000469011">
    <property type="component" value="Unassembled WGS sequence"/>
</dbReference>
<evidence type="ECO:0000313" key="1">
    <source>
        <dbReference type="EMBL" id="NDW03516.1"/>
    </source>
</evidence>
<protein>
    <submittedName>
        <fullName evidence="1">Uncharacterized protein</fullName>
    </submittedName>
</protein>
<accession>A0A6N9T0E2</accession>
<proteinExistence type="predicted"/>
<dbReference type="AlphaFoldDB" id="A0A6N9T0E2"/>
<reference evidence="1 2" key="1">
    <citation type="submission" date="2020-01" db="EMBL/GenBank/DDBJ databases">
        <title>Jiella pacifica sp. nov.</title>
        <authorList>
            <person name="Xue Z."/>
            <person name="Zhu S."/>
            <person name="Chen J."/>
            <person name="Yang J."/>
        </authorList>
    </citation>
    <scope>NUCLEOTIDE SEQUENCE [LARGE SCALE GENOMIC DNA]</scope>
    <source>
        <strain evidence="1 2">40Bstr34</strain>
    </source>
</reference>
<dbReference type="RefSeq" id="WP_163461140.1">
    <property type="nucleotide sequence ID" value="NZ_JAAAMG010000002.1"/>
</dbReference>